<keyword evidence="14" id="KW-1185">Reference proteome</keyword>
<evidence type="ECO:0000259" key="11">
    <source>
        <dbReference type="Pfam" id="PF18332"/>
    </source>
</evidence>
<organism evidence="13 14">
    <name type="scientific">Leucocoprinus birnbaumii</name>
    <dbReference type="NCBI Taxonomy" id="56174"/>
    <lineage>
        <taxon>Eukaryota</taxon>
        <taxon>Fungi</taxon>
        <taxon>Dikarya</taxon>
        <taxon>Basidiomycota</taxon>
        <taxon>Agaricomycotina</taxon>
        <taxon>Agaricomycetes</taxon>
        <taxon>Agaricomycetidae</taxon>
        <taxon>Agaricales</taxon>
        <taxon>Agaricineae</taxon>
        <taxon>Agaricaceae</taxon>
        <taxon>Leucocoprinus</taxon>
    </lineage>
</organism>
<dbReference type="InterPro" id="IPR027073">
    <property type="entry name" value="5_3_exoribonuclease"/>
</dbReference>
<evidence type="ECO:0000256" key="1">
    <source>
        <dbReference type="ARBA" id="ARBA00006994"/>
    </source>
</evidence>
<dbReference type="InterPro" id="IPR041385">
    <property type="entry name" value="SH3_12"/>
</dbReference>
<dbReference type="Pfam" id="PF17846">
    <property type="entry name" value="XRN_M"/>
    <property type="match status" value="1"/>
</dbReference>
<dbReference type="Pfam" id="PF18334">
    <property type="entry name" value="XRN1_D2_D3"/>
    <property type="match status" value="1"/>
</dbReference>
<dbReference type="EMBL" id="JANIEX010000578">
    <property type="protein sequence ID" value="KAJ3565351.1"/>
    <property type="molecule type" value="Genomic_DNA"/>
</dbReference>
<dbReference type="GO" id="GO:0004534">
    <property type="term" value="F:5'-3' RNA exonuclease activity"/>
    <property type="evidence" value="ECO:0007669"/>
    <property type="project" value="UniProtKB-ARBA"/>
</dbReference>
<dbReference type="GO" id="GO:0003723">
    <property type="term" value="F:RNA binding"/>
    <property type="evidence" value="ECO:0007669"/>
    <property type="project" value="UniProtKB-KW"/>
</dbReference>
<feature type="domain" description="Xrn1 helical" evidence="9">
    <location>
        <begin position="250"/>
        <end position="618"/>
    </location>
</feature>
<evidence type="ECO:0000259" key="9">
    <source>
        <dbReference type="Pfam" id="PF17846"/>
    </source>
</evidence>
<evidence type="ECO:0000313" key="13">
    <source>
        <dbReference type="EMBL" id="KAJ3565351.1"/>
    </source>
</evidence>
<dbReference type="GO" id="GO:0005634">
    <property type="term" value="C:nucleus"/>
    <property type="evidence" value="ECO:0007669"/>
    <property type="project" value="TreeGrafter"/>
</dbReference>
<keyword evidence="2" id="KW-0507">mRNA processing</keyword>
<evidence type="ECO:0000256" key="7">
    <source>
        <dbReference type="SAM" id="MobiDB-lite"/>
    </source>
</evidence>
<comment type="subcellular location">
    <subcellularLocation>
        <location evidence="6">Cytoplasm</location>
    </subcellularLocation>
</comment>
<feature type="region of interest" description="Disordered" evidence="7">
    <location>
        <begin position="410"/>
        <end position="436"/>
    </location>
</feature>
<accession>A0AAD5VQC8</accession>
<dbReference type="EC" id="3.1.13.-" evidence="6"/>
<dbReference type="InterPro" id="IPR041106">
    <property type="entry name" value="XRN1_D2_D3"/>
</dbReference>
<comment type="similarity">
    <text evidence="1">Belongs to the 5'-3' exonuclease family. XRN2/RAT1 subfamily.</text>
</comment>
<dbReference type="FunFam" id="1.25.40.1050:FF:000002">
    <property type="entry name" value="5'-3' exoribonuclease"/>
    <property type="match status" value="1"/>
</dbReference>
<dbReference type="GO" id="GO:0005737">
    <property type="term" value="C:cytoplasm"/>
    <property type="evidence" value="ECO:0007669"/>
    <property type="project" value="UniProtKB-SubCell"/>
</dbReference>
<dbReference type="GO" id="GO:0000184">
    <property type="term" value="P:nuclear-transcribed mRNA catabolic process, nonsense-mediated decay"/>
    <property type="evidence" value="ECO:0007669"/>
    <property type="project" value="UniProtKB-KW"/>
</dbReference>
<evidence type="ECO:0000256" key="4">
    <source>
        <dbReference type="ARBA" id="ARBA00022801"/>
    </source>
</evidence>
<feature type="region of interest" description="Disordered" evidence="7">
    <location>
        <begin position="1284"/>
        <end position="1342"/>
    </location>
</feature>
<dbReference type="GO" id="GO:0016075">
    <property type="term" value="P:rRNA catabolic process"/>
    <property type="evidence" value="ECO:0007669"/>
    <property type="project" value="TreeGrafter"/>
</dbReference>
<dbReference type="GO" id="GO:0006397">
    <property type="term" value="P:mRNA processing"/>
    <property type="evidence" value="ECO:0007669"/>
    <property type="project" value="UniProtKB-KW"/>
</dbReference>
<dbReference type="InterPro" id="IPR047008">
    <property type="entry name" value="XRN1_SH3_sf"/>
</dbReference>
<keyword evidence="6" id="KW-0694">RNA-binding</keyword>
<protein>
    <recommendedName>
        <fullName evidence="6">5'-3' exoribonuclease 1</fullName>
        <ecNumber evidence="6">3.1.13.-</ecNumber>
    </recommendedName>
</protein>
<evidence type="ECO:0000256" key="2">
    <source>
        <dbReference type="ARBA" id="ARBA00022664"/>
    </source>
</evidence>
<dbReference type="PIRSF" id="PIRSF006743">
    <property type="entry name" value="Exonuclease_Xnr1"/>
    <property type="match status" value="1"/>
</dbReference>
<dbReference type="CDD" id="cd18673">
    <property type="entry name" value="PIN_XRN1-2-like"/>
    <property type="match status" value="1"/>
</dbReference>
<comment type="function">
    <text evidence="6">Multifunctional protein that exhibits several independent functions at different levels of the cellular processes. 5'-3' exonuclease component of the nonsense-mediated mRNA decay (NMD) which is a highly conserved mRNA degradation pathway, an RNA surveillance system whose role is to identify and rid cells of mRNA with premature termination codons and thus prevents accumulation of potentially harmful truncated proteins.</text>
</comment>
<proteinExistence type="inferred from homology"/>
<feature type="domain" description="Exoribonuclease Xrn1 D2/D3" evidence="12">
    <location>
        <begin position="870"/>
        <end position="1084"/>
    </location>
</feature>
<sequence>MIPEFDNLYIDFNGIIHQCSQSSTDDVHCHISEEQIFSSIFLYVDFLFNKIRPKQLLYIAVDGVAPRAKMNQQRSRRFRVAKKAADMKKHAEKEGRTLPDEEPFDSNCVTPGTPFMARLSERLKYYLNMKITHDICWRDIMVILSGPEDPGEGEHKIMNYIRFSRLQPDYNPNTRHCLYGLDADLIMLGLSSHEPHFCLLREEVKFGPDSKKTRRRSSESSNFYLLHLSLMREYLDIEFCTVEPQLPFDYSLENVIDDFILLSVFVGNDFLPDLPGFHISQNGLELLFDIYKRLLPTLDQKAFEKEYAYLKGLNRRKEMQLDKSLENIYATNADLTISEKAILDEVKAFALSDQATPSSLTMPNVFSARERRFIQKIAEDLDLEVEWDGYGESGDSIVVWTHREVSEDDDITDLSPVTQLPKSDWEDDSDSSDDGNWQKQVFEAQYDQSVKRKLAEWKKNYYGDKLRISHNKPEKVREVVYKYIEGILWVMQYYYGGVPSWNWYYDHHYAPRVSDLRGIADMQFEFNLGKPFTPFQQLMAVLPPASMEHVPPAYRSLMTGPNSPIQDFYPTSFEVDLNGKKRDWEAINRIPFVDEERLLEALKSREHLLSNEEKRRNVLSTATRHCYSAQVTAAFPSPTPKLPPIQRCRCKTEPLILLTPSQHPTKSGLCDGVLLGIQAPAGFPSLETIPYSATLGAHNLNVHGPEFHLQRSMNKSVLVKIKNGFEGLSTEELADYFIGEGVFTGWPFLWEALVCAVSDSSTRYTRASSSRQLIPIKHGMRESREWQRTTQQLEWIQTNRRGVSIGHIDVLLHVRPLIGVVVSELGDSVKQYDDEAKSVECPIQLCLLKTVISEDPRFAARARPSGWMSSFEKGSPFFFLGDSAYGAVGHVLAVDESSLSVRVECRISDKSEVERLKCLVKTQTSPKYLPSYKVSSLLRISPLALSKITSSIPVAIAPNQKKVNIGLDMKFERKGLKVVGFTKKDGRHWEYSDQAVELLQAYKAQFPDVFENLDSFGDNIPLASEVFNCDGPEARLEEVRNWLESRGVHQFEQASLSYESLTKDVINKLERELDSIVSSPSPLSHRNILIEEYPSPRILKQEHASHRLRKQMFELGDRVIMVKDSGSVSMAAKGVVVGHDDNLLDVLWDEAFILGTTLDGRCSELRGMTVERESCLNLSNSQCIASTNALRASSPVCMRHRGPSSPTQNQGVNTGFSALASQSRPLQTIVSDPCASAPPLVPPGLSTVRGGGRAVTVHQAAPMSPTGRGAPSPTSPIIDTTDEWQTVSRRGRGASNTNQTPSASRGRGFTNIGGPGFVFPSGSTSRGGSAKRGFGFRGRGRD</sequence>
<reference evidence="13" key="1">
    <citation type="submission" date="2022-07" db="EMBL/GenBank/DDBJ databases">
        <title>Genome Sequence of Leucocoprinus birnbaumii.</title>
        <authorList>
            <person name="Buettner E."/>
        </authorList>
    </citation>
    <scope>NUCLEOTIDE SEQUENCE</scope>
    <source>
        <strain evidence="13">VT141</strain>
    </source>
</reference>
<keyword evidence="4 6" id="KW-0378">Hydrolase</keyword>
<dbReference type="InterPro" id="IPR004859">
    <property type="entry name" value="Xrn1_N"/>
</dbReference>
<dbReference type="Proteomes" id="UP001213000">
    <property type="component" value="Unassembled WGS sequence"/>
</dbReference>
<dbReference type="Pfam" id="PF18332">
    <property type="entry name" value="XRN1_D1"/>
    <property type="match status" value="1"/>
</dbReference>
<evidence type="ECO:0000256" key="6">
    <source>
        <dbReference type="PIRNR" id="PIRNR006743"/>
    </source>
</evidence>
<dbReference type="FunFam" id="3.40.50.12390:FF:000002">
    <property type="entry name" value="5'-3' exoribonuclease 1"/>
    <property type="match status" value="1"/>
</dbReference>
<keyword evidence="6" id="KW-0866">Nonsense-mediated mRNA decay</keyword>
<dbReference type="InterPro" id="IPR041412">
    <property type="entry name" value="Xrn1_helical"/>
</dbReference>
<dbReference type="Pfam" id="PF03159">
    <property type="entry name" value="XRN_N"/>
    <property type="match status" value="1"/>
</dbReference>
<evidence type="ECO:0000259" key="8">
    <source>
        <dbReference type="Pfam" id="PF03159"/>
    </source>
</evidence>
<gene>
    <name evidence="13" type="ORF">NP233_g7682</name>
</gene>
<evidence type="ECO:0000256" key="5">
    <source>
        <dbReference type="ARBA" id="ARBA00022839"/>
    </source>
</evidence>
<dbReference type="PANTHER" id="PTHR12341">
    <property type="entry name" value="5'-&gt;3' EXORIBONUCLEASE"/>
    <property type="match status" value="1"/>
</dbReference>
<keyword evidence="6" id="KW-0963">Cytoplasm</keyword>
<dbReference type="Gene3D" id="2.170.260.40">
    <property type="match status" value="1"/>
</dbReference>
<evidence type="ECO:0000259" key="10">
    <source>
        <dbReference type="Pfam" id="PF18129"/>
    </source>
</evidence>
<keyword evidence="3 6" id="KW-0540">Nuclease</keyword>
<dbReference type="Gene3D" id="1.25.40.1050">
    <property type="match status" value="1"/>
</dbReference>
<comment type="caution">
    <text evidence="13">The sequence shown here is derived from an EMBL/GenBank/DDBJ whole genome shotgun (WGS) entry which is preliminary data.</text>
</comment>
<dbReference type="InterPro" id="IPR047007">
    <property type="entry name" value="XRN1_D1_sf"/>
</dbReference>
<dbReference type="Gene3D" id="2.30.30.750">
    <property type="match status" value="1"/>
</dbReference>
<name>A0AAD5VQC8_9AGAR</name>
<dbReference type="InterPro" id="IPR016494">
    <property type="entry name" value="5_3_exoribonuclease_1"/>
</dbReference>
<evidence type="ECO:0000256" key="3">
    <source>
        <dbReference type="ARBA" id="ARBA00022722"/>
    </source>
</evidence>
<feature type="domain" description="Xrn1 N-terminal" evidence="8">
    <location>
        <begin position="4"/>
        <end position="203"/>
    </location>
</feature>
<keyword evidence="5 6" id="KW-0269">Exonuclease</keyword>
<evidence type="ECO:0000259" key="12">
    <source>
        <dbReference type="Pfam" id="PF18334"/>
    </source>
</evidence>
<dbReference type="InterPro" id="IPR040992">
    <property type="entry name" value="XRN1_D1"/>
</dbReference>
<dbReference type="PANTHER" id="PTHR12341:SF7">
    <property type="entry name" value="5'-3' EXORIBONUCLEASE 1"/>
    <property type="match status" value="1"/>
</dbReference>
<evidence type="ECO:0000313" key="14">
    <source>
        <dbReference type="Proteomes" id="UP001213000"/>
    </source>
</evidence>
<feature type="domain" description="5'-3' exoribonuclease 1 SH3-like" evidence="10">
    <location>
        <begin position="1111"/>
        <end position="1177"/>
    </location>
</feature>
<dbReference type="Pfam" id="PF18129">
    <property type="entry name" value="SH3_12"/>
    <property type="match status" value="1"/>
</dbReference>
<dbReference type="Gene3D" id="3.40.50.12390">
    <property type="match status" value="2"/>
</dbReference>
<feature type="domain" description="5'-3' exoribonuclease 1 D1" evidence="11">
    <location>
        <begin position="668"/>
        <end position="860"/>
    </location>
</feature>
<feature type="compositionally biased region" description="Polar residues" evidence="7">
    <location>
        <begin position="1284"/>
        <end position="1303"/>
    </location>
</feature>